<dbReference type="Proteomes" id="UP000604046">
    <property type="component" value="Unassembled WGS sequence"/>
</dbReference>
<dbReference type="InterPro" id="IPR044288">
    <property type="entry name" value="ZNF598/HEL2"/>
</dbReference>
<dbReference type="PROSITE" id="PS00028">
    <property type="entry name" value="ZINC_FINGER_C2H2_1"/>
    <property type="match status" value="1"/>
</dbReference>
<comment type="caution">
    <text evidence="3">The sequence shown here is derived from an EMBL/GenBank/DDBJ whole genome shotgun (WGS) entry which is preliminary data.</text>
</comment>
<dbReference type="GO" id="GO:0016567">
    <property type="term" value="P:protein ubiquitination"/>
    <property type="evidence" value="ECO:0007669"/>
    <property type="project" value="TreeGrafter"/>
</dbReference>
<feature type="compositionally biased region" description="Basic and acidic residues" evidence="1">
    <location>
        <begin position="317"/>
        <end position="334"/>
    </location>
</feature>
<keyword evidence="4" id="KW-1185">Reference proteome</keyword>
<accession>A0A812T3D6</accession>
<dbReference type="OrthoDB" id="3838338at2759"/>
<dbReference type="AlphaFoldDB" id="A0A812T3D6"/>
<feature type="compositionally biased region" description="Basic and acidic residues" evidence="1">
    <location>
        <begin position="351"/>
        <end position="360"/>
    </location>
</feature>
<dbReference type="PANTHER" id="PTHR22938">
    <property type="entry name" value="ZINC FINGER PROTEIN 598"/>
    <property type="match status" value="1"/>
</dbReference>
<evidence type="ECO:0000256" key="1">
    <source>
        <dbReference type="SAM" id="MobiDB-lite"/>
    </source>
</evidence>
<feature type="compositionally biased region" description="Acidic residues" evidence="1">
    <location>
        <begin position="335"/>
        <end position="350"/>
    </location>
</feature>
<dbReference type="InterPro" id="IPR013087">
    <property type="entry name" value="Znf_C2H2_type"/>
</dbReference>
<organism evidence="3 4">
    <name type="scientific">Symbiodinium natans</name>
    <dbReference type="NCBI Taxonomy" id="878477"/>
    <lineage>
        <taxon>Eukaryota</taxon>
        <taxon>Sar</taxon>
        <taxon>Alveolata</taxon>
        <taxon>Dinophyceae</taxon>
        <taxon>Suessiales</taxon>
        <taxon>Symbiodiniaceae</taxon>
        <taxon>Symbiodinium</taxon>
    </lineage>
</organism>
<name>A0A812T3D6_9DINO</name>
<dbReference type="GO" id="GO:0061630">
    <property type="term" value="F:ubiquitin protein ligase activity"/>
    <property type="evidence" value="ECO:0007669"/>
    <property type="project" value="InterPro"/>
</dbReference>
<feature type="domain" description="C2H2-type" evidence="2">
    <location>
        <begin position="146"/>
        <end position="167"/>
    </location>
</feature>
<sequence length="475" mass="53610">MAELQETRCPLCNEELVEVLLTNKRNATYDPTDTLGLNYEVPWTYFCDDTIRRAAMQLLGYRCQIEGCERRDVAFKTLHKLEDHLWHTHWRQLCNVCLHDRPAFICEQRAYASNDMERHFQQGDNASMSLEHPASSAASVPAHPKCEFCNQRLFNEESLLTHMQQKHELCNLCDSMKWKNEYYLNPKCLSRHYQECHYVCAHPDCATGGYRQIAFADEKGLEEHYIRVHKQSFTQDKGKNKLEIGWFEDSRVRRREGAGRGSNGEEPDLPDPIHFRWPTTATPEDYAGSNDAQDGARSDGNFKRYPPRDIIPLASTKESEGGGWRAKDNSHPDAEEAEAPNDGGVAEDAEPEKKAERKESAPSQELLPAMEALGVECAVARDGPRSGAPSCLSALWAALCAMLEDDDTIEEDRDSKLLPVVQRLNAAEVENLESMRIHLHDCPGDPSAAEHSIDWAPFSSSECQMFAPAAVQTLA</sequence>
<dbReference type="GO" id="GO:0072344">
    <property type="term" value="P:rescue of stalled ribosome"/>
    <property type="evidence" value="ECO:0007669"/>
    <property type="project" value="InterPro"/>
</dbReference>
<evidence type="ECO:0000259" key="2">
    <source>
        <dbReference type="PROSITE" id="PS00028"/>
    </source>
</evidence>
<dbReference type="PANTHER" id="PTHR22938:SF0">
    <property type="entry name" value="E3 UBIQUITIN-PROTEIN LIGASE ZNF598"/>
    <property type="match status" value="1"/>
</dbReference>
<proteinExistence type="predicted"/>
<reference evidence="3" key="1">
    <citation type="submission" date="2021-02" db="EMBL/GenBank/DDBJ databases">
        <authorList>
            <person name="Dougan E. K."/>
            <person name="Rhodes N."/>
            <person name="Thang M."/>
            <person name="Chan C."/>
        </authorList>
    </citation>
    <scope>NUCLEOTIDE SEQUENCE</scope>
</reference>
<dbReference type="EMBL" id="CAJNDS010002518">
    <property type="protein sequence ID" value="CAE7508778.1"/>
    <property type="molecule type" value="Genomic_DNA"/>
</dbReference>
<feature type="region of interest" description="Disordered" evidence="1">
    <location>
        <begin position="254"/>
        <end position="367"/>
    </location>
</feature>
<gene>
    <name evidence="3" type="primary">ZNF598</name>
    <name evidence="3" type="ORF">SNAT2548_LOCUS28495</name>
</gene>
<dbReference type="SMART" id="SM00355">
    <property type="entry name" value="ZnF_C2H2"/>
    <property type="match status" value="4"/>
</dbReference>
<dbReference type="GO" id="GO:0043022">
    <property type="term" value="F:ribosome binding"/>
    <property type="evidence" value="ECO:0007669"/>
    <property type="project" value="TreeGrafter"/>
</dbReference>
<evidence type="ECO:0000313" key="3">
    <source>
        <dbReference type="EMBL" id="CAE7508778.1"/>
    </source>
</evidence>
<protein>
    <submittedName>
        <fullName evidence="3">ZNF598 protein</fullName>
    </submittedName>
</protein>
<evidence type="ECO:0000313" key="4">
    <source>
        <dbReference type="Proteomes" id="UP000604046"/>
    </source>
</evidence>